<accession>A0A143DCI1</accession>
<dbReference type="Proteomes" id="UP000076066">
    <property type="component" value="Chromosome"/>
</dbReference>
<keyword evidence="2" id="KW-1185">Reference proteome</keyword>
<dbReference type="STRING" id="1549855.AY555_03620"/>
<reference evidence="1 2" key="1">
    <citation type="submission" date="2016-02" db="EMBL/GenBank/DDBJ databases">
        <title>Complete Genome of H5569, the type strain of the newly described species Haematospirillium jordaniae.</title>
        <authorList>
            <person name="Nicholson A.C."/>
            <person name="Humrighouse B.W."/>
            <person name="Loparov V."/>
            <person name="McQuiston J.R."/>
        </authorList>
    </citation>
    <scope>NUCLEOTIDE SEQUENCE [LARGE SCALE GENOMIC DNA]</scope>
    <source>
        <strain evidence="1 2">H5569</strain>
    </source>
</reference>
<proteinExistence type="predicted"/>
<name>A0A143DCI1_9PROT</name>
<dbReference type="KEGG" id="hjo:AY555_03620"/>
<dbReference type="AlphaFoldDB" id="A0A143DCI1"/>
<organism evidence="1 2">
    <name type="scientific">Haematospirillum jordaniae</name>
    <dbReference type="NCBI Taxonomy" id="1549855"/>
    <lineage>
        <taxon>Bacteria</taxon>
        <taxon>Pseudomonadati</taxon>
        <taxon>Pseudomonadota</taxon>
        <taxon>Alphaproteobacteria</taxon>
        <taxon>Rhodospirillales</taxon>
        <taxon>Novispirillaceae</taxon>
        <taxon>Haematospirillum</taxon>
    </lineage>
</organism>
<dbReference type="EMBL" id="CP014525">
    <property type="protein sequence ID" value="AMW34425.1"/>
    <property type="molecule type" value="Genomic_DNA"/>
</dbReference>
<evidence type="ECO:0000313" key="2">
    <source>
        <dbReference type="Proteomes" id="UP000076066"/>
    </source>
</evidence>
<sequence length="66" mass="7720">MFLAFEFYVLSPEYSGFFWFWASGGHDYRLSPLLVEAGQVWFFRAPSVFVKRLQAPLVRLVLNVCI</sequence>
<gene>
    <name evidence="1" type="ORF">AY555_03620</name>
</gene>
<protein>
    <submittedName>
        <fullName evidence="1">Uncharacterized protein</fullName>
    </submittedName>
</protein>
<evidence type="ECO:0000313" key="1">
    <source>
        <dbReference type="EMBL" id="AMW34425.1"/>
    </source>
</evidence>